<gene>
    <name evidence="2" type="ORF">GZ78_17215</name>
</gene>
<reference evidence="2 3" key="1">
    <citation type="submission" date="2014-06" db="EMBL/GenBank/DDBJ databases">
        <title>Whole Genome Sequences of Three Symbiotic Endozoicomonas Bacteria.</title>
        <authorList>
            <person name="Neave M.J."/>
            <person name="Apprill A."/>
            <person name="Voolstra C.R."/>
        </authorList>
    </citation>
    <scope>NUCLEOTIDE SEQUENCE [LARGE SCALE GENOMIC DNA]</scope>
    <source>
        <strain evidence="2 3">DSM 25634</strain>
    </source>
</reference>
<comment type="caution">
    <text evidence="2">The sequence shown here is derived from an EMBL/GenBank/DDBJ whole genome shotgun (WGS) entry which is preliminary data.</text>
</comment>
<keyword evidence="3" id="KW-1185">Reference proteome</keyword>
<dbReference type="EMBL" id="JOKH01000003">
    <property type="protein sequence ID" value="KEQ17500.1"/>
    <property type="molecule type" value="Genomic_DNA"/>
</dbReference>
<protein>
    <recommendedName>
        <fullName evidence="1">Type 4 fimbrial biogenesis protein PilX N-terminal domain-containing protein</fullName>
    </recommendedName>
</protein>
<evidence type="ECO:0000259" key="1">
    <source>
        <dbReference type="Pfam" id="PF14341"/>
    </source>
</evidence>
<dbReference type="InterPro" id="IPR025746">
    <property type="entry name" value="PilX_N_dom"/>
</dbReference>
<feature type="domain" description="Type 4 fimbrial biogenesis protein PilX N-terminal" evidence="1">
    <location>
        <begin position="3"/>
        <end position="34"/>
    </location>
</feature>
<dbReference type="STRING" id="1137799.GZ78_17215"/>
<evidence type="ECO:0000313" key="2">
    <source>
        <dbReference type="EMBL" id="KEQ17500.1"/>
    </source>
</evidence>
<sequence length="59" mass="6454">MAGLTAVQFSSLEQRMSASYRTHQTAFIAAETALLEAERCVKGQNSCNDITSGLENHKH</sequence>
<proteinExistence type="predicted"/>
<dbReference type="AlphaFoldDB" id="A0A081NGC7"/>
<dbReference type="Pfam" id="PF14341">
    <property type="entry name" value="PilX_N"/>
    <property type="match status" value="1"/>
</dbReference>
<name>A0A081NGC7_9GAMM</name>
<accession>A0A081NGC7</accession>
<dbReference type="Proteomes" id="UP000028073">
    <property type="component" value="Unassembled WGS sequence"/>
</dbReference>
<evidence type="ECO:0000313" key="3">
    <source>
        <dbReference type="Proteomes" id="UP000028073"/>
    </source>
</evidence>
<organism evidence="2 3">
    <name type="scientific">Endozoicomonas numazuensis</name>
    <dbReference type="NCBI Taxonomy" id="1137799"/>
    <lineage>
        <taxon>Bacteria</taxon>
        <taxon>Pseudomonadati</taxon>
        <taxon>Pseudomonadota</taxon>
        <taxon>Gammaproteobacteria</taxon>
        <taxon>Oceanospirillales</taxon>
        <taxon>Endozoicomonadaceae</taxon>
        <taxon>Endozoicomonas</taxon>
    </lineage>
</organism>